<proteinExistence type="inferred from homology"/>
<protein>
    <submittedName>
        <fullName evidence="8">NtaA/DmoA family FMN-dependent monooxygenase</fullName>
        <ecNumber evidence="8">1.14.-.-</ecNumber>
    </submittedName>
</protein>
<organism evidence="8 9">
    <name type="scientific">Auritidibacter ignavus</name>
    <dbReference type="NCBI Taxonomy" id="678932"/>
    <lineage>
        <taxon>Bacteria</taxon>
        <taxon>Bacillati</taxon>
        <taxon>Actinomycetota</taxon>
        <taxon>Actinomycetes</taxon>
        <taxon>Micrococcales</taxon>
        <taxon>Micrococcaceae</taxon>
        <taxon>Auritidibacter</taxon>
    </lineage>
</organism>
<dbReference type="SUPFAM" id="SSF51679">
    <property type="entry name" value="Bacterial luciferase-like"/>
    <property type="match status" value="1"/>
</dbReference>
<dbReference type="PANTHER" id="PTHR30011">
    <property type="entry name" value="ALKANESULFONATE MONOOXYGENASE-RELATED"/>
    <property type="match status" value="1"/>
</dbReference>
<dbReference type="PIRSF" id="PIRSF000337">
    <property type="entry name" value="NTA_MOA"/>
    <property type="match status" value="1"/>
</dbReference>
<keyword evidence="9" id="KW-1185">Reference proteome</keyword>
<sequence>MTNQQNHSSPRQIILGAHFPGVNHHTVWSDPESGSHIEFESFEKFASEAERGRLDFIFLAEGLRLRENRGLIHDLDVVGRPDTLPILAALASVTDHIGLVGTINATFNEPYEVARQFATLDYVSNGRAGWNIVTTSDSFHGANFRRGGYLDRADRYVRASQALDVANRFWASWKDVESERERVNVTNDQFDIHGEFPLPRSPQGRPLIFQAGKSAQGQDFAAGNADAIFTLHTDNEDSRRFYRELSERVRQAGRDPESVKILPGTSVVVADTDEEAEELAATIRAQQVSGQTAILLLEQIWNRELSEFDPEGPLPDVDPVVGETTISKGRSEVRHDDRFAAVQKLRDIAEARNLNLRETVIATQSRQTFVGSPETVASEMIETVETHVSDGFILAPHLSPTGLVPFIDRVVPLLQERGALRTEYPEGATLRELLGLPTTWDPATTGRATFRQGVNVS</sequence>
<evidence type="ECO:0000256" key="1">
    <source>
        <dbReference type="ARBA" id="ARBA00022630"/>
    </source>
</evidence>
<name>A0AAJ6APE1_9MICC</name>
<reference evidence="8 9" key="1">
    <citation type="submission" date="2023-03" db="EMBL/GenBank/DDBJ databases">
        <title>Complete genome sequences of several Auritidibacter ignavus strains isolated from ear infections.</title>
        <authorList>
            <person name="Baehr T."/>
            <person name="Baumhoegger A.M."/>
        </authorList>
    </citation>
    <scope>NUCLEOTIDE SEQUENCE [LARGE SCALE GENOMIC DNA]</scope>
    <source>
        <strain evidence="8 9">BABAE-6</strain>
    </source>
</reference>
<dbReference type="Proteomes" id="UP001224674">
    <property type="component" value="Chromosome"/>
</dbReference>
<feature type="domain" description="Luciferase-like" evidence="7">
    <location>
        <begin position="32"/>
        <end position="388"/>
    </location>
</feature>
<dbReference type="RefSeq" id="WP_279674924.1">
    <property type="nucleotide sequence ID" value="NZ_CP122566.1"/>
</dbReference>
<evidence type="ECO:0000313" key="8">
    <source>
        <dbReference type="EMBL" id="WGH93414.1"/>
    </source>
</evidence>
<keyword evidence="2 6" id="KW-0288">FMN</keyword>
<dbReference type="Pfam" id="PF00296">
    <property type="entry name" value="Bac_luciferase"/>
    <property type="match status" value="1"/>
</dbReference>
<evidence type="ECO:0000256" key="6">
    <source>
        <dbReference type="PIRSR" id="PIRSR000337-1"/>
    </source>
</evidence>
<dbReference type="EMBL" id="CP122566">
    <property type="protein sequence ID" value="WGH93414.1"/>
    <property type="molecule type" value="Genomic_DNA"/>
</dbReference>
<dbReference type="EC" id="1.14.-.-" evidence="8"/>
<dbReference type="NCBIfam" id="TIGR03860">
    <property type="entry name" value="FMN_nitrolo"/>
    <property type="match status" value="1"/>
</dbReference>
<dbReference type="Gene3D" id="3.20.20.30">
    <property type="entry name" value="Luciferase-like domain"/>
    <property type="match status" value="1"/>
</dbReference>
<evidence type="ECO:0000256" key="5">
    <source>
        <dbReference type="ARBA" id="ARBA00033748"/>
    </source>
</evidence>
<dbReference type="GO" id="GO:0016705">
    <property type="term" value="F:oxidoreductase activity, acting on paired donors, with incorporation or reduction of molecular oxygen"/>
    <property type="evidence" value="ECO:0007669"/>
    <property type="project" value="InterPro"/>
</dbReference>
<dbReference type="PANTHER" id="PTHR30011:SF16">
    <property type="entry name" value="C2H2 FINGER DOMAIN TRANSCRIPTION FACTOR (EUROFUNG)-RELATED"/>
    <property type="match status" value="1"/>
</dbReference>
<dbReference type="InterPro" id="IPR011251">
    <property type="entry name" value="Luciferase-like_dom"/>
</dbReference>
<dbReference type="AlphaFoldDB" id="A0AAJ6APE1"/>
<evidence type="ECO:0000313" key="9">
    <source>
        <dbReference type="Proteomes" id="UP001224674"/>
    </source>
</evidence>
<keyword evidence="4 8" id="KW-0503">Monooxygenase</keyword>
<dbReference type="InterPro" id="IPR036661">
    <property type="entry name" value="Luciferase-like_sf"/>
</dbReference>
<dbReference type="GO" id="GO:0004497">
    <property type="term" value="F:monooxygenase activity"/>
    <property type="evidence" value="ECO:0007669"/>
    <property type="project" value="UniProtKB-KW"/>
</dbReference>
<keyword evidence="1 6" id="KW-0285">Flavoprotein</keyword>
<evidence type="ECO:0000256" key="4">
    <source>
        <dbReference type="ARBA" id="ARBA00023033"/>
    </source>
</evidence>
<accession>A0AAJ6APE1</accession>
<feature type="binding site" evidence="6">
    <location>
        <position position="102"/>
    </location>
    <ligand>
        <name>FMN</name>
        <dbReference type="ChEBI" id="CHEBI:58210"/>
    </ligand>
</feature>
<comment type="similarity">
    <text evidence="5">Belongs to the NtaA/SnaA/DszA monooxygenase family.</text>
</comment>
<evidence type="ECO:0000256" key="3">
    <source>
        <dbReference type="ARBA" id="ARBA00023002"/>
    </source>
</evidence>
<gene>
    <name evidence="8" type="ORF">QDX21_00915</name>
</gene>
<dbReference type="InterPro" id="IPR051260">
    <property type="entry name" value="Diverse_substr_monoxygenases"/>
</dbReference>
<feature type="binding site" evidence="6">
    <location>
        <position position="214"/>
    </location>
    <ligand>
        <name>FMN</name>
        <dbReference type="ChEBI" id="CHEBI:58210"/>
    </ligand>
</feature>
<feature type="binding site" evidence="6">
    <location>
        <position position="156"/>
    </location>
    <ligand>
        <name>FMN</name>
        <dbReference type="ChEBI" id="CHEBI:58210"/>
    </ligand>
</feature>
<evidence type="ECO:0000259" key="7">
    <source>
        <dbReference type="Pfam" id="PF00296"/>
    </source>
</evidence>
<evidence type="ECO:0000256" key="2">
    <source>
        <dbReference type="ARBA" id="ARBA00022643"/>
    </source>
</evidence>
<keyword evidence="3 8" id="KW-0560">Oxidoreductase</keyword>
<dbReference type="InterPro" id="IPR016215">
    <property type="entry name" value="NTA_MOA"/>
</dbReference>